<evidence type="ECO:0000256" key="1">
    <source>
        <dbReference type="SAM" id="MobiDB-lite"/>
    </source>
</evidence>
<dbReference type="Pfam" id="PF14285">
    <property type="entry name" value="DUF4367"/>
    <property type="match status" value="1"/>
</dbReference>
<dbReference type="EMBL" id="JADCKL010000013">
    <property type="protein sequence ID" value="MBE5064100.1"/>
    <property type="molecule type" value="Genomic_DNA"/>
</dbReference>
<protein>
    <submittedName>
        <fullName evidence="4">DUF4367 domain-containing protein</fullName>
    </submittedName>
</protein>
<evidence type="ECO:0000313" key="4">
    <source>
        <dbReference type="EMBL" id="MBE5064100.1"/>
    </source>
</evidence>
<dbReference type="Proteomes" id="UP000758652">
    <property type="component" value="Unassembled WGS sequence"/>
</dbReference>
<name>A0ABR9RMW2_9FIRM</name>
<dbReference type="RefSeq" id="WP_226395487.1">
    <property type="nucleotide sequence ID" value="NZ_JADCKL010000013.1"/>
</dbReference>
<gene>
    <name evidence="4" type="ORF">INF30_12630</name>
</gene>
<keyword evidence="5" id="KW-1185">Reference proteome</keyword>
<keyword evidence="2" id="KW-0812">Transmembrane</keyword>
<keyword evidence="2" id="KW-1133">Transmembrane helix</keyword>
<feature type="region of interest" description="Disordered" evidence="1">
    <location>
        <begin position="27"/>
        <end position="53"/>
    </location>
</feature>
<proteinExistence type="predicted"/>
<feature type="domain" description="DUF4367" evidence="3">
    <location>
        <begin position="196"/>
        <end position="298"/>
    </location>
</feature>
<dbReference type="InterPro" id="IPR025377">
    <property type="entry name" value="DUF4367"/>
</dbReference>
<evidence type="ECO:0000313" key="5">
    <source>
        <dbReference type="Proteomes" id="UP000758652"/>
    </source>
</evidence>
<reference evidence="4 5" key="1">
    <citation type="submission" date="2020-10" db="EMBL/GenBank/DDBJ databases">
        <title>ChiBAC.</title>
        <authorList>
            <person name="Zenner C."/>
            <person name="Hitch T.C.A."/>
            <person name="Clavel T."/>
        </authorList>
    </citation>
    <scope>NUCLEOTIDE SEQUENCE [LARGE SCALE GENOMIC DNA]</scope>
    <source>
        <strain evidence="4 5">DSM 108991</strain>
    </source>
</reference>
<feature type="transmembrane region" description="Helical" evidence="2">
    <location>
        <begin position="115"/>
        <end position="135"/>
    </location>
</feature>
<comment type="caution">
    <text evidence="4">The sequence shown here is derived from an EMBL/GenBank/DDBJ whole genome shotgun (WGS) entry which is preliminary data.</text>
</comment>
<sequence>MREHFNDEQSCQEKREEEQFAAFMKEQMQKEAEQIEEELKKNPEIARLSPGDGAKERLYERIEEYERQQAVRRLSPEDQEALRLGRQIQQEKAREEENKAASRPGSGSKRFFKRLAGVAAVFVIVAAVGITGVGGPDRVREVVQRIFGGRETIRVNSDDKEVLYDGEDEEEAAYQEIEDKLGIYPVKLIKRLPYMNFTDMQIDPELRVANMFYNNNGEIISYIINCSQEDAAWGVDIEDILIQEYNYYLNGVPVLIQEYVVEETGDKKYSAQFEHKEVHYQLTGIMTGEQMEEILNNLHFL</sequence>
<feature type="compositionally biased region" description="Basic and acidic residues" evidence="1">
    <location>
        <begin position="27"/>
        <end position="44"/>
    </location>
</feature>
<evidence type="ECO:0000259" key="3">
    <source>
        <dbReference type="Pfam" id="PF14285"/>
    </source>
</evidence>
<organism evidence="4 5">
    <name type="scientific">Claveliimonas monacensis</name>
    <dbReference type="NCBI Taxonomy" id="2779351"/>
    <lineage>
        <taxon>Bacteria</taxon>
        <taxon>Bacillati</taxon>
        <taxon>Bacillota</taxon>
        <taxon>Clostridia</taxon>
        <taxon>Lachnospirales</taxon>
        <taxon>Lachnospiraceae</taxon>
        <taxon>Claveliimonas</taxon>
    </lineage>
</organism>
<evidence type="ECO:0000256" key="2">
    <source>
        <dbReference type="SAM" id="Phobius"/>
    </source>
</evidence>
<accession>A0ABR9RMW2</accession>
<keyword evidence="2" id="KW-0472">Membrane</keyword>